<accession>A0A6C0IE05</accession>
<protein>
    <submittedName>
        <fullName evidence="1">Uncharacterized protein</fullName>
    </submittedName>
</protein>
<reference evidence="1" key="1">
    <citation type="journal article" date="2020" name="Nature">
        <title>Giant virus diversity and host interactions through global metagenomics.</title>
        <authorList>
            <person name="Schulz F."/>
            <person name="Roux S."/>
            <person name="Paez-Espino D."/>
            <person name="Jungbluth S."/>
            <person name="Walsh D.A."/>
            <person name="Denef V.J."/>
            <person name="McMahon K.D."/>
            <person name="Konstantinidis K.T."/>
            <person name="Eloe-Fadrosh E.A."/>
            <person name="Kyrpides N.C."/>
            <person name="Woyke T."/>
        </authorList>
    </citation>
    <scope>NUCLEOTIDE SEQUENCE</scope>
    <source>
        <strain evidence="1">GVMAG-M-3300023184-71</strain>
    </source>
</reference>
<sequence length="195" mass="23663">MKTTRPISYSGKTIHHTPTVPYFCFFLFKQKQMSSMTALQIYYDHWGRENNRLRKHQYVLHHTKVLLSKIFHYLVLEEDHDPRMTNDTWPFKWKWGHLDPNDKDFWYWMKFVQKELEESPRSRDPHPMELVANLLFPPQCPVILKRDQVGSAWEHMYSRRRRLCRQNGLEIRRVLNHPMDSLSRVDALVALPLLY</sequence>
<evidence type="ECO:0000313" key="1">
    <source>
        <dbReference type="EMBL" id="QHT90656.1"/>
    </source>
</evidence>
<name>A0A6C0IE05_9ZZZZ</name>
<dbReference type="EMBL" id="MN740156">
    <property type="protein sequence ID" value="QHT90656.1"/>
    <property type="molecule type" value="Genomic_DNA"/>
</dbReference>
<proteinExistence type="predicted"/>
<dbReference type="AlphaFoldDB" id="A0A6C0IE05"/>
<organism evidence="1">
    <name type="scientific">viral metagenome</name>
    <dbReference type="NCBI Taxonomy" id="1070528"/>
    <lineage>
        <taxon>unclassified sequences</taxon>
        <taxon>metagenomes</taxon>
        <taxon>organismal metagenomes</taxon>
    </lineage>
</organism>